<dbReference type="InterPro" id="IPR013126">
    <property type="entry name" value="Hsp_70_fam"/>
</dbReference>
<dbReference type="FunFam" id="3.30.420.40:FF:000026">
    <property type="entry name" value="Heat shock protein 70"/>
    <property type="match status" value="1"/>
</dbReference>
<dbReference type="OMA" id="ADANMQP"/>
<evidence type="ECO:0000256" key="1">
    <source>
        <dbReference type="ARBA" id="ARBA00022741"/>
    </source>
</evidence>
<dbReference type="SMR" id="A0A067CB48"/>
<dbReference type="PRINTS" id="PR00301">
    <property type="entry name" value="HEATSHOCK70"/>
</dbReference>
<dbReference type="InterPro" id="IPR018181">
    <property type="entry name" value="Heat_shock_70_CS"/>
</dbReference>
<keyword evidence="7" id="KW-1185">Reference proteome</keyword>
<evidence type="ECO:0000256" key="3">
    <source>
        <dbReference type="PROSITE-ProRule" id="PRU00339"/>
    </source>
</evidence>
<dbReference type="SUPFAM" id="SSF100934">
    <property type="entry name" value="Heat shock protein 70kD (HSP70), C-terminal subdomain"/>
    <property type="match status" value="1"/>
</dbReference>
<dbReference type="InterPro" id="IPR029048">
    <property type="entry name" value="HSP70_C_sf"/>
</dbReference>
<feature type="repeat" description="TPR" evidence="3">
    <location>
        <begin position="91"/>
        <end position="124"/>
    </location>
</feature>
<dbReference type="FunFam" id="2.60.34.10:FF:000016">
    <property type="entry name" value="Heat shock protein 70"/>
    <property type="match status" value="1"/>
</dbReference>
<dbReference type="InterPro" id="IPR011990">
    <property type="entry name" value="TPR-like_helical_dom_sf"/>
</dbReference>
<keyword evidence="3" id="KW-0802">TPR repeat</keyword>
<dbReference type="SUPFAM" id="SSF48452">
    <property type="entry name" value="TPR-like"/>
    <property type="match status" value="1"/>
</dbReference>
<dbReference type="RefSeq" id="XP_012205559.1">
    <property type="nucleotide sequence ID" value="XM_012350169.1"/>
</dbReference>
<keyword evidence="1 4" id="KW-0547">Nucleotide-binding</keyword>
<protein>
    <submittedName>
        <fullName evidence="6">Uncharacterized protein</fullName>
    </submittedName>
</protein>
<keyword evidence="5" id="KW-0175">Coiled coil</keyword>
<evidence type="ECO:0000256" key="2">
    <source>
        <dbReference type="ARBA" id="ARBA00022840"/>
    </source>
</evidence>
<proteinExistence type="inferred from homology"/>
<dbReference type="Gene3D" id="3.90.640.10">
    <property type="entry name" value="Actin, Chain A, domain 4"/>
    <property type="match status" value="1"/>
</dbReference>
<dbReference type="FunFam" id="3.90.640.10:FF:000002">
    <property type="entry name" value="Heat shock 70 kDa"/>
    <property type="match status" value="1"/>
</dbReference>
<dbReference type="Proteomes" id="UP000030745">
    <property type="component" value="Unassembled WGS sequence"/>
</dbReference>
<evidence type="ECO:0000256" key="4">
    <source>
        <dbReference type="RuleBase" id="RU003322"/>
    </source>
</evidence>
<dbReference type="PANTHER" id="PTHR19375">
    <property type="entry name" value="HEAT SHOCK PROTEIN 70KDA"/>
    <property type="match status" value="1"/>
</dbReference>
<evidence type="ECO:0000313" key="6">
    <source>
        <dbReference type="EMBL" id="KDO23741.1"/>
    </source>
</evidence>
<dbReference type="STRING" id="695850.A0A067CB48"/>
<dbReference type="GeneID" id="24132627"/>
<dbReference type="KEGG" id="spar:SPRG_10519"/>
<gene>
    <name evidence="6" type="ORF">SPRG_10519</name>
</gene>
<dbReference type="GO" id="GO:0005524">
    <property type="term" value="F:ATP binding"/>
    <property type="evidence" value="ECO:0007669"/>
    <property type="project" value="UniProtKB-KW"/>
</dbReference>
<organism evidence="6 7">
    <name type="scientific">Saprolegnia parasitica (strain CBS 223.65)</name>
    <dbReference type="NCBI Taxonomy" id="695850"/>
    <lineage>
        <taxon>Eukaryota</taxon>
        <taxon>Sar</taxon>
        <taxon>Stramenopiles</taxon>
        <taxon>Oomycota</taxon>
        <taxon>Saprolegniomycetes</taxon>
        <taxon>Saprolegniales</taxon>
        <taxon>Saprolegniaceae</taxon>
        <taxon>Saprolegnia</taxon>
    </lineage>
</organism>
<sequence>MTGTSHFSDQFAALSTEERKAAGAEAKNRGNAAYTAADFATAIKEFTTAIAYEPHNHAYYSNRSAAYLSNGNAAPAMADANKCIEIDAKWGKGYARLGAAYYFIKSYEKAIQAYSKGLTVDKGNKQLLAGLTQAQAALQVLQEEASGVEMDDATRKMKRMEIEDKINKARAEREERAARAERGFSEVIGIDLGTTYSCVGVWKDGQVEIIANSEGNRTTPSWVAFNEAERLIGDAAKLQAASNATNTVFDAKRIIGRAFSDPIVKKDAAHFPFKIVEGEGDKPLIQVTFKGEEKNFSPEEISSMVLTRMKETAENYLGQEIKQAVVTVPAYFNDQQRQSTKDAGAIAGLDVKRIINEPTAAALAYGLDTNAGADGSKTNILIFDLGGGTFDVSILSIENGIFEVKSTGGDTHLGGEDFDSNMVDYLITEFKRKNKGLDPTSSARSMRRLRTACESAKRMLSTTTSASIEVDSLFEGVDFSSTMTRAKFESLNEECFKRTEETVLKVLADANMQPGDITELVLVGGSTRIPKVQNMLSAVFGGKELSKSINPDEAVAYGAAVQGAILSGIRNDATNSLLLVDVTPLSLGIELVGKVMSVLIKRNTAIPVKKTRIYTTEEDWQTTEKVVIFEGERACVVDNNKLGEFEISGIERAKRGEPQIEVTFEIDANGILHVSARDKKTGAKNATTISNNRGRLTQQDIDRMVEEAEKFKKDDAQMLKRIDARNDLEGYLYRALEAASKKNDAAAQTALREARDWMDDNEELTVRELEDKRRVLERTYKY</sequence>
<dbReference type="NCBIfam" id="NF001413">
    <property type="entry name" value="PRK00290.1"/>
    <property type="match status" value="1"/>
</dbReference>
<dbReference type="SUPFAM" id="SSF53067">
    <property type="entry name" value="Actin-like ATPase domain"/>
    <property type="match status" value="2"/>
</dbReference>
<dbReference type="PROSITE" id="PS50005">
    <property type="entry name" value="TPR"/>
    <property type="match status" value="1"/>
</dbReference>
<dbReference type="Gene3D" id="1.25.40.10">
    <property type="entry name" value="Tetratricopeptide repeat domain"/>
    <property type="match status" value="1"/>
</dbReference>
<dbReference type="InterPro" id="IPR029047">
    <property type="entry name" value="HSP70_peptide-bd_sf"/>
</dbReference>
<dbReference type="SUPFAM" id="SSF100920">
    <property type="entry name" value="Heat shock protein 70kD (HSP70), peptide-binding domain"/>
    <property type="match status" value="1"/>
</dbReference>
<dbReference type="Gene3D" id="3.30.30.30">
    <property type="match status" value="1"/>
</dbReference>
<feature type="coiled-coil region" evidence="5">
    <location>
        <begin position="124"/>
        <end position="179"/>
    </location>
</feature>
<reference evidence="6 7" key="1">
    <citation type="journal article" date="2013" name="PLoS Genet.">
        <title>Distinctive expansion of potential virulence genes in the genome of the oomycete fish pathogen Saprolegnia parasitica.</title>
        <authorList>
            <person name="Jiang R.H."/>
            <person name="de Bruijn I."/>
            <person name="Haas B.J."/>
            <person name="Belmonte R."/>
            <person name="Lobach L."/>
            <person name="Christie J."/>
            <person name="van den Ackerveken G."/>
            <person name="Bottin A."/>
            <person name="Bulone V."/>
            <person name="Diaz-Moreno S.M."/>
            <person name="Dumas B."/>
            <person name="Fan L."/>
            <person name="Gaulin E."/>
            <person name="Govers F."/>
            <person name="Grenville-Briggs L.J."/>
            <person name="Horner N.R."/>
            <person name="Levin J.Z."/>
            <person name="Mammella M."/>
            <person name="Meijer H.J."/>
            <person name="Morris P."/>
            <person name="Nusbaum C."/>
            <person name="Oome S."/>
            <person name="Phillips A.J."/>
            <person name="van Rooyen D."/>
            <person name="Rzeszutek E."/>
            <person name="Saraiva M."/>
            <person name="Secombes C.J."/>
            <person name="Seidl M.F."/>
            <person name="Snel B."/>
            <person name="Stassen J.H."/>
            <person name="Sykes S."/>
            <person name="Tripathy S."/>
            <person name="van den Berg H."/>
            <person name="Vega-Arreguin J.C."/>
            <person name="Wawra S."/>
            <person name="Young S.K."/>
            <person name="Zeng Q."/>
            <person name="Dieguez-Uribeondo J."/>
            <person name="Russ C."/>
            <person name="Tyler B.M."/>
            <person name="van West P."/>
        </authorList>
    </citation>
    <scope>NUCLEOTIDE SEQUENCE [LARGE SCALE GENOMIC DNA]</scope>
    <source>
        <strain evidence="6 7">CBS 223.65</strain>
    </source>
</reference>
<accession>A0A067CB48</accession>
<dbReference type="VEuPathDB" id="FungiDB:SPRG_10519"/>
<keyword evidence="2 4" id="KW-0067">ATP-binding</keyword>
<name>A0A067CB48_SAPPC</name>
<dbReference type="PROSITE" id="PS00329">
    <property type="entry name" value="HSP70_2"/>
    <property type="match status" value="1"/>
</dbReference>
<comment type="similarity">
    <text evidence="4">Belongs to the heat shock protein 70 family.</text>
</comment>
<evidence type="ECO:0000256" key="5">
    <source>
        <dbReference type="SAM" id="Coils"/>
    </source>
</evidence>
<dbReference type="InterPro" id="IPR043129">
    <property type="entry name" value="ATPase_NBD"/>
</dbReference>
<dbReference type="Gene3D" id="2.60.34.10">
    <property type="entry name" value="Substrate Binding Domain Of DNAk, Chain A, domain 1"/>
    <property type="match status" value="1"/>
</dbReference>
<dbReference type="Gene3D" id="3.30.420.40">
    <property type="match status" value="2"/>
</dbReference>
<dbReference type="SMART" id="SM00028">
    <property type="entry name" value="TPR"/>
    <property type="match status" value="3"/>
</dbReference>
<dbReference type="GO" id="GO:0140662">
    <property type="term" value="F:ATP-dependent protein folding chaperone"/>
    <property type="evidence" value="ECO:0007669"/>
    <property type="project" value="InterPro"/>
</dbReference>
<dbReference type="OrthoDB" id="2401965at2759"/>
<dbReference type="Pfam" id="PF00012">
    <property type="entry name" value="HSP70"/>
    <property type="match status" value="1"/>
</dbReference>
<dbReference type="PROSITE" id="PS00297">
    <property type="entry name" value="HSP70_1"/>
    <property type="match status" value="1"/>
</dbReference>
<dbReference type="EMBL" id="KK583250">
    <property type="protein sequence ID" value="KDO23741.1"/>
    <property type="molecule type" value="Genomic_DNA"/>
</dbReference>
<dbReference type="FunFam" id="3.30.30.30:FF:000001">
    <property type="entry name" value="heat shock 70 kDa protein-like"/>
    <property type="match status" value="1"/>
</dbReference>
<dbReference type="InterPro" id="IPR019734">
    <property type="entry name" value="TPR_rpt"/>
</dbReference>
<dbReference type="AlphaFoldDB" id="A0A067CB48"/>
<evidence type="ECO:0000313" key="7">
    <source>
        <dbReference type="Proteomes" id="UP000030745"/>
    </source>
</evidence>